<feature type="transmembrane region" description="Helical" evidence="6">
    <location>
        <begin position="34"/>
        <end position="56"/>
    </location>
</feature>
<feature type="transmembrane region" description="Helical" evidence="6">
    <location>
        <begin position="62"/>
        <end position="85"/>
    </location>
</feature>
<feature type="transmembrane region" description="Helical" evidence="6">
    <location>
        <begin position="487"/>
        <end position="509"/>
    </location>
</feature>
<sequence length="547" mass="58462">MAAPGTGTLRTILVDVIEALQLLFRLTWRRNITAWLYVPAGIMVILLACFGINSLIGLSSVSFPASVACMIILFFFLIMLDIIIGNRKTSALVRLIDIPAGFSLRYINIFFTPSFVLLPLSPAISGTEVGKMIAVFLGGYVIVFAATAWTVRGLQLVLGSSKRAITERAEEMGHEDDDIPLSDINPRGHDTRVTPSGSSTPLEDTTIDLGGDLTAPPKAQDPSRIRGTGGPPEGNAISEALNTISVPQAPLPLTRPQRWAALTNSNFDRITYLVLFLFVGLPIYYTTGYAMPAQLTFNILAYFAALALPAKWRQFLHPVLVSSLITCLGIWVLGLIRGDSLNEVLTVYKTGTKYLQLWQGAKHLAVPGAGDIFSSVLDASIVSLALPMFQYRKELRRHFFAIVIPNIIVSIASLFGYPAICYTIGISSERSLSFAARSLTLALATPAVSNLGGDLNAGAALAIMSGILGVLIGAKMLRLLRIPEDDYVTRGVTLGGSSSAIATALLLVTDPRAAALSSLSMGLFGTITVAFTAIGPIVHAIKSLVGI</sequence>
<dbReference type="AlphaFoldDB" id="A0A3D8QU14"/>
<comment type="subcellular location">
    <subcellularLocation>
        <location evidence="1">Membrane</location>
        <topology evidence="1">Multi-pass membrane protein</topology>
    </subcellularLocation>
</comment>
<protein>
    <recommendedName>
        <fullName evidence="9">LrgB-like protein</fullName>
    </recommendedName>
</protein>
<feature type="region of interest" description="Disordered" evidence="5">
    <location>
        <begin position="170"/>
        <end position="232"/>
    </location>
</feature>
<gene>
    <name evidence="7" type="ORF">BP5796_10028</name>
</gene>
<keyword evidence="4 6" id="KW-0472">Membrane</keyword>
<evidence type="ECO:0000313" key="8">
    <source>
        <dbReference type="Proteomes" id="UP000256328"/>
    </source>
</evidence>
<feature type="transmembrane region" description="Helical" evidence="6">
    <location>
        <begin position="398"/>
        <end position="420"/>
    </location>
</feature>
<accession>A0A3D8QU14</accession>
<name>A0A3D8QU14_9HELO</name>
<feature type="transmembrane region" description="Helical" evidence="6">
    <location>
        <begin position="455"/>
        <end position="475"/>
    </location>
</feature>
<evidence type="ECO:0008006" key="9">
    <source>
        <dbReference type="Google" id="ProtNLM"/>
    </source>
</evidence>
<proteinExistence type="predicted"/>
<keyword evidence="2 6" id="KW-0812">Transmembrane</keyword>
<dbReference type="GO" id="GO:0016020">
    <property type="term" value="C:membrane"/>
    <property type="evidence" value="ECO:0007669"/>
    <property type="project" value="UniProtKB-SubCell"/>
</dbReference>
<feature type="transmembrane region" description="Helical" evidence="6">
    <location>
        <begin position="315"/>
        <end position="336"/>
    </location>
</feature>
<dbReference type="EMBL" id="PDLN01000015">
    <property type="protein sequence ID" value="RDW65336.1"/>
    <property type="molecule type" value="Genomic_DNA"/>
</dbReference>
<evidence type="ECO:0000256" key="2">
    <source>
        <dbReference type="ARBA" id="ARBA00022692"/>
    </source>
</evidence>
<dbReference type="InterPro" id="IPR007300">
    <property type="entry name" value="CidB/LrgB"/>
</dbReference>
<evidence type="ECO:0000256" key="3">
    <source>
        <dbReference type="ARBA" id="ARBA00022989"/>
    </source>
</evidence>
<dbReference type="Pfam" id="PF04172">
    <property type="entry name" value="LrgB"/>
    <property type="match status" value="1"/>
</dbReference>
<keyword evidence="8" id="KW-1185">Reference proteome</keyword>
<organism evidence="7 8">
    <name type="scientific">Coleophoma crateriformis</name>
    <dbReference type="NCBI Taxonomy" id="565419"/>
    <lineage>
        <taxon>Eukaryota</taxon>
        <taxon>Fungi</taxon>
        <taxon>Dikarya</taxon>
        <taxon>Ascomycota</taxon>
        <taxon>Pezizomycotina</taxon>
        <taxon>Leotiomycetes</taxon>
        <taxon>Helotiales</taxon>
        <taxon>Dermateaceae</taxon>
        <taxon>Coleophoma</taxon>
    </lineage>
</organism>
<keyword evidence="3 6" id="KW-1133">Transmembrane helix</keyword>
<dbReference type="PANTHER" id="PTHR30249:SF0">
    <property type="entry name" value="PLASTIDAL GLYCOLATE_GLYCERATE TRANSLOCATOR 1, CHLOROPLASTIC"/>
    <property type="match status" value="1"/>
</dbReference>
<dbReference type="Proteomes" id="UP000256328">
    <property type="component" value="Unassembled WGS sequence"/>
</dbReference>
<feature type="transmembrane region" description="Helical" evidence="6">
    <location>
        <begin position="106"/>
        <end position="126"/>
    </location>
</feature>
<evidence type="ECO:0000256" key="4">
    <source>
        <dbReference type="ARBA" id="ARBA00023136"/>
    </source>
</evidence>
<reference evidence="7 8" key="1">
    <citation type="journal article" date="2018" name="IMA Fungus">
        <title>IMA Genome-F 9: Draft genome sequence of Annulohypoxylon stygium, Aspergillus mulundensis, Berkeleyomyces basicola (syn. Thielaviopsis basicola), Ceratocystis smalleyi, two Cercospora beticola strains, Coleophoma cylindrospora, Fusarium fracticaudum, Phialophora cf. hyalina, and Morchella septimelata.</title>
        <authorList>
            <person name="Wingfield B.D."/>
            <person name="Bills G.F."/>
            <person name="Dong Y."/>
            <person name="Huang W."/>
            <person name="Nel W.J."/>
            <person name="Swalarsk-Parry B.S."/>
            <person name="Vaghefi N."/>
            <person name="Wilken P.M."/>
            <person name="An Z."/>
            <person name="de Beer Z.W."/>
            <person name="De Vos L."/>
            <person name="Chen L."/>
            <person name="Duong T.A."/>
            <person name="Gao Y."/>
            <person name="Hammerbacher A."/>
            <person name="Kikkert J.R."/>
            <person name="Li Y."/>
            <person name="Li H."/>
            <person name="Li K."/>
            <person name="Li Q."/>
            <person name="Liu X."/>
            <person name="Ma X."/>
            <person name="Naidoo K."/>
            <person name="Pethybridge S.J."/>
            <person name="Sun J."/>
            <person name="Steenkamp E.T."/>
            <person name="van der Nest M.A."/>
            <person name="van Wyk S."/>
            <person name="Wingfield M.J."/>
            <person name="Xiong C."/>
            <person name="Yue Q."/>
            <person name="Zhang X."/>
        </authorList>
    </citation>
    <scope>NUCLEOTIDE SEQUENCE [LARGE SCALE GENOMIC DNA]</scope>
    <source>
        <strain evidence="7 8">BP5796</strain>
    </source>
</reference>
<feature type="transmembrane region" description="Helical" evidence="6">
    <location>
        <begin position="267"/>
        <end position="285"/>
    </location>
</feature>
<dbReference type="PANTHER" id="PTHR30249">
    <property type="entry name" value="PUTATIVE SEROTONIN TRANSPORTER"/>
    <property type="match status" value="1"/>
</dbReference>
<feature type="compositionally biased region" description="Polar residues" evidence="5">
    <location>
        <begin position="193"/>
        <end position="203"/>
    </location>
</feature>
<comment type="caution">
    <text evidence="7">The sequence shown here is derived from an EMBL/GenBank/DDBJ whole genome shotgun (WGS) entry which is preliminary data.</text>
</comment>
<feature type="transmembrane region" description="Helical" evidence="6">
    <location>
        <begin position="521"/>
        <end position="541"/>
    </location>
</feature>
<evidence type="ECO:0000256" key="5">
    <source>
        <dbReference type="SAM" id="MobiDB-lite"/>
    </source>
</evidence>
<evidence type="ECO:0000313" key="7">
    <source>
        <dbReference type="EMBL" id="RDW65336.1"/>
    </source>
</evidence>
<feature type="transmembrane region" description="Helical" evidence="6">
    <location>
        <begin position="132"/>
        <end position="154"/>
    </location>
</feature>
<dbReference type="OrthoDB" id="2502820at2759"/>
<evidence type="ECO:0000256" key="6">
    <source>
        <dbReference type="SAM" id="Phobius"/>
    </source>
</evidence>
<evidence type="ECO:0000256" key="1">
    <source>
        <dbReference type="ARBA" id="ARBA00004141"/>
    </source>
</evidence>